<reference evidence="1" key="1">
    <citation type="submission" date="2021-02" db="EMBL/GenBank/DDBJ databases">
        <authorList>
            <person name="Nowell W R."/>
        </authorList>
    </citation>
    <scope>NUCLEOTIDE SEQUENCE</scope>
</reference>
<keyword evidence="3" id="KW-1185">Reference proteome</keyword>
<accession>A0A816HUX7</accession>
<comment type="caution">
    <text evidence="1">The sequence shown here is derived from an EMBL/GenBank/DDBJ whole genome shotgun (WGS) entry which is preliminary data.</text>
</comment>
<sequence>MVPICIMNVEKNALANRLALYQKRDHDKTQIYKRTIPLHNQHSQMLTEQYLQ</sequence>
<organism evidence="1 3">
    <name type="scientific">Didymodactylos carnosus</name>
    <dbReference type="NCBI Taxonomy" id="1234261"/>
    <lineage>
        <taxon>Eukaryota</taxon>
        <taxon>Metazoa</taxon>
        <taxon>Spiralia</taxon>
        <taxon>Gnathifera</taxon>
        <taxon>Rotifera</taxon>
        <taxon>Eurotatoria</taxon>
        <taxon>Bdelloidea</taxon>
        <taxon>Philodinida</taxon>
        <taxon>Philodinidae</taxon>
        <taxon>Didymodactylos</taxon>
    </lineage>
</organism>
<dbReference type="Proteomes" id="UP000681722">
    <property type="component" value="Unassembled WGS sequence"/>
</dbReference>
<gene>
    <name evidence="1" type="ORF">GPM918_LOCUS46845</name>
    <name evidence="2" type="ORF">SRO942_LOCUS28334</name>
</gene>
<protein>
    <submittedName>
        <fullName evidence="1">Uncharacterized protein</fullName>
    </submittedName>
</protein>
<dbReference type="EMBL" id="CAJNOQ010076967">
    <property type="protein sequence ID" value="CAF1689999.1"/>
    <property type="molecule type" value="Genomic_DNA"/>
</dbReference>
<dbReference type="EMBL" id="CAJOBC010031515">
    <property type="protein sequence ID" value="CAF4092339.1"/>
    <property type="molecule type" value="Genomic_DNA"/>
</dbReference>
<evidence type="ECO:0000313" key="3">
    <source>
        <dbReference type="Proteomes" id="UP000663829"/>
    </source>
</evidence>
<feature type="non-terminal residue" evidence="1">
    <location>
        <position position="52"/>
    </location>
</feature>
<evidence type="ECO:0000313" key="1">
    <source>
        <dbReference type="EMBL" id="CAF1689999.1"/>
    </source>
</evidence>
<dbReference type="AlphaFoldDB" id="A0A816HUX7"/>
<dbReference type="Proteomes" id="UP000663829">
    <property type="component" value="Unassembled WGS sequence"/>
</dbReference>
<proteinExistence type="predicted"/>
<evidence type="ECO:0000313" key="2">
    <source>
        <dbReference type="EMBL" id="CAF4092339.1"/>
    </source>
</evidence>
<name>A0A816HUX7_9BILA</name>